<dbReference type="AlphaFoldDB" id="A0A371FUU3"/>
<keyword evidence="6" id="KW-0677">Repeat</keyword>
<dbReference type="GO" id="GO:0006508">
    <property type="term" value="P:proteolysis"/>
    <property type="evidence" value="ECO:0007669"/>
    <property type="project" value="UniProtKB-KW"/>
</dbReference>
<feature type="domain" description="USP" evidence="13">
    <location>
        <begin position="1"/>
        <end position="251"/>
    </location>
</feature>
<dbReference type="SUPFAM" id="SSF54001">
    <property type="entry name" value="Cysteine proteinases"/>
    <property type="match status" value="1"/>
</dbReference>
<evidence type="ECO:0000256" key="6">
    <source>
        <dbReference type="ARBA" id="ARBA00022737"/>
    </source>
</evidence>
<dbReference type="InterPro" id="IPR001394">
    <property type="entry name" value="Peptidase_C19_UCH"/>
</dbReference>
<evidence type="ECO:0000259" key="12">
    <source>
        <dbReference type="PROSITE" id="PS50030"/>
    </source>
</evidence>
<comment type="catalytic activity">
    <reaction evidence="1">
        <text>Thiol-dependent hydrolysis of ester, thioester, amide, peptide and isopeptide bonds formed by the C-terminal Gly of ubiquitin (a 76-residue protein attached to proteins as an intracellular targeting signal).</text>
        <dbReference type="EC" id="3.4.19.12"/>
    </reaction>
</comment>
<dbReference type="EC" id="3.4.19.12" evidence="3"/>
<organism evidence="14 15">
    <name type="scientific">Mucuna pruriens</name>
    <name type="common">Velvet bean</name>
    <name type="synonym">Dolichos pruriens</name>
    <dbReference type="NCBI Taxonomy" id="157652"/>
    <lineage>
        <taxon>Eukaryota</taxon>
        <taxon>Viridiplantae</taxon>
        <taxon>Streptophyta</taxon>
        <taxon>Embryophyta</taxon>
        <taxon>Tracheophyta</taxon>
        <taxon>Spermatophyta</taxon>
        <taxon>Magnoliopsida</taxon>
        <taxon>eudicotyledons</taxon>
        <taxon>Gunneridae</taxon>
        <taxon>Pentapetalae</taxon>
        <taxon>rosids</taxon>
        <taxon>fabids</taxon>
        <taxon>Fabales</taxon>
        <taxon>Fabaceae</taxon>
        <taxon>Papilionoideae</taxon>
        <taxon>50 kb inversion clade</taxon>
        <taxon>NPAAA clade</taxon>
        <taxon>indigoferoid/millettioid clade</taxon>
        <taxon>Phaseoleae</taxon>
        <taxon>Mucuna</taxon>
    </lineage>
</organism>
<gene>
    <name evidence="14" type="primary">UBP14</name>
    <name evidence="14" type="ORF">CR513_37176</name>
</gene>
<dbReference type="SMART" id="SM00165">
    <property type="entry name" value="UBA"/>
    <property type="match status" value="1"/>
</dbReference>
<evidence type="ECO:0000259" key="13">
    <source>
        <dbReference type="PROSITE" id="PS50235"/>
    </source>
</evidence>
<feature type="non-terminal residue" evidence="14">
    <location>
        <position position="1"/>
    </location>
</feature>
<comment type="caution">
    <text evidence="14">The sequence shown here is derived from an EMBL/GenBank/DDBJ whole genome shotgun (WGS) entry which is preliminary data.</text>
</comment>
<keyword evidence="10" id="KW-0788">Thiol protease</keyword>
<evidence type="ECO:0000256" key="10">
    <source>
        <dbReference type="ARBA" id="ARBA00022807"/>
    </source>
</evidence>
<reference evidence="14" key="1">
    <citation type="submission" date="2018-05" db="EMBL/GenBank/DDBJ databases">
        <title>Draft genome of Mucuna pruriens seed.</title>
        <authorList>
            <person name="Nnadi N.E."/>
            <person name="Vos R."/>
            <person name="Hasami M.H."/>
            <person name="Devisetty U.K."/>
            <person name="Aguiy J.C."/>
        </authorList>
    </citation>
    <scope>NUCLEOTIDE SEQUENCE [LARGE SCALE GENOMIC DNA]</scope>
    <source>
        <strain evidence="14">JCA_2017</strain>
    </source>
</reference>
<keyword evidence="5" id="KW-0479">Metal-binding</keyword>
<comment type="similarity">
    <text evidence="2">Belongs to the peptidase C19 family.</text>
</comment>
<evidence type="ECO:0000313" key="14">
    <source>
        <dbReference type="EMBL" id="RDX82076.1"/>
    </source>
</evidence>
<dbReference type="Gene3D" id="1.10.8.10">
    <property type="entry name" value="DNA helicase RuvA subunit, C-terminal domain"/>
    <property type="match status" value="1"/>
</dbReference>
<dbReference type="Gene3D" id="3.90.70.10">
    <property type="entry name" value="Cysteine proteinases"/>
    <property type="match status" value="1"/>
</dbReference>
<dbReference type="InterPro" id="IPR015940">
    <property type="entry name" value="UBA"/>
</dbReference>
<dbReference type="InterPro" id="IPR028889">
    <property type="entry name" value="USP"/>
</dbReference>
<evidence type="ECO:0000256" key="4">
    <source>
        <dbReference type="ARBA" id="ARBA00022670"/>
    </source>
</evidence>
<evidence type="ECO:0000256" key="7">
    <source>
        <dbReference type="ARBA" id="ARBA00022771"/>
    </source>
</evidence>
<dbReference type="OrthoDB" id="361536at2759"/>
<evidence type="ECO:0000256" key="2">
    <source>
        <dbReference type="ARBA" id="ARBA00009085"/>
    </source>
</evidence>
<keyword evidence="4" id="KW-0645">Protease</keyword>
<dbReference type="FunFam" id="1.10.8.10:FF:000103">
    <property type="entry name" value="Ubiquitin carboxyl-terminal hydrolase"/>
    <property type="match status" value="1"/>
</dbReference>
<dbReference type="GO" id="GO:0004843">
    <property type="term" value="F:cysteine-type deubiquitinase activity"/>
    <property type="evidence" value="ECO:0007669"/>
    <property type="project" value="UniProtKB-EC"/>
</dbReference>
<sequence>MNLWYSNKAKKFFLHFLDQVERANAGKTELDPSRSFKFSIEDRILCSSGKVTYNRRYDYILSLNIPLHEATNKGELESIHKLKAEKLAEGKEINGNEIVRPRVPLEACLVNFLAAEEMHDFYSTSLKTKTTALKTAGLTSFPDYLVLHMQRFVMEAGWVPKKLDAYIDVPDIVDIGHMCSKGHQSREELLPDGVPDEEDSNKTWVNEEIVLQLVSMGFNHLHCQKAAINTSNVGVEETMNWLLSHMDDPDI</sequence>
<dbReference type="CDD" id="cd14295">
    <property type="entry name" value="UBA1_atUBP14"/>
    <property type="match status" value="1"/>
</dbReference>
<evidence type="ECO:0000256" key="11">
    <source>
        <dbReference type="ARBA" id="ARBA00022833"/>
    </source>
</evidence>
<dbReference type="InterPro" id="IPR050185">
    <property type="entry name" value="Ub_carboxyl-term_hydrolase"/>
</dbReference>
<keyword evidence="15" id="KW-1185">Reference proteome</keyword>
<protein>
    <recommendedName>
        <fullName evidence="3">ubiquitinyl hydrolase 1</fullName>
        <ecNumber evidence="3">3.4.19.12</ecNumber>
    </recommendedName>
</protein>
<keyword evidence="8" id="KW-0833">Ubl conjugation pathway</keyword>
<dbReference type="STRING" id="157652.A0A371FUU3"/>
<evidence type="ECO:0000256" key="8">
    <source>
        <dbReference type="ARBA" id="ARBA00022786"/>
    </source>
</evidence>
<dbReference type="InterPro" id="IPR038765">
    <property type="entry name" value="Papain-like_cys_pep_sf"/>
</dbReference>
<accession>A0A371FUU3</accession>
<dbReference type="PROSITE" id="PS50030">
    <property type="entry name" value="UBA"/>
    <property type="match status" value="1"/>
</dbReference>
<dbReference type="Pfam" id="PF22562">
    <property type="entry name" value="UBA_7"/>
    <property type="match status" value="1"/>
</dbReference>
<keyword evidence="11" id="KW-0862">Zinc</keyword>
<dbReference type="PROSITE" id="PS50235">
    <property type="entry name" value="USP_3"/>
    <property type="match status" value="1"/>
</dbReference>
<dbReference type="Proteomes" id="UP000257109">
    <property type="component" value="Unassembled WGS sequence"/>
</dbReference>
<dbReference type="EMBL" id="QJKJ01007750">
    <property type="protein sequence ID" value="RDX82076.1"/>
    <property type="molecule type" value="Genomic_DNA"/>
</dbReference>
<dbReference type="Pfam" id="PF00443">
    <property type="entry name" value="UCH"/>
    <property type="match status" value="1"/>
</dbReference>
<feature type="domain" description="UBA" evidence="12">
    <location>
        <begin position="204"/>
        <end position="245"/>
    </location>
</feature>
<keyword evidence="9 14" id="KW-0378">Hydrolase</keyword>
<keyword evidence="7" id="KW-0863">Zinc-finger</keyword>
<evidence type="ECO:0000256" key="9">
    <source>
        <dbReference type="ARBA" id="ARBA00022801"/>
    </source>
</evidence>
<evidence type="ECO:0000256" key="5">
    <source>
        <dbReference type="ARBA" id="ARBA00022723"/>
    </source>
</evidence>
<proteinExistence type="inferred from homology"/>
<dbReference type="GO" id="GO:0016579">
    <property type="term" value="P:protein deubiquitination"/>
    <property type="evidence" value="ECO:0007669"/>
    <property type="project" value="InterPro"/>
</dbReference>
<evidence type="ECO:0000313" key="15">
    <source>
        <dbReference type="Proteomes" id="UP000257109"/>
    </source>
</evidence>
<evidence type="ECO:0000256" key="1">
    <source>
        <dbReference type="ARBA" id="ARBA00000707"/>
    </source>
</evidence>
<dbReference type="PANTHER" id="PTHR21646:SF10">
    <property type="entry name" value="UBIQUITIN CARBOXYL-TERMINAL HYDROLASE 14"/>
    <property type="match status" value="1"/>
</dbReference>
<dbReference type="GO" id="GO:0008270">
    <property type="term" value="F:zinc ion binding"/>
    <property type="evidence" value="ECO:0007669"/>
    <property type="project" value="UniProtKB-KW"/>
</dbReference>
<name>A0A371FUU3_MUCPR</name>
<evidence type="ECO:0000256" key="3">
    <source>
        <dbReference type="ARBA" id="ARBA00012759"/>
    </source>
</evidence>
<dbReference type="PANTHER" id="PTHR21646">
    <property type="entry name" value="UBIQUITIN CARBOXYL-TERMINAL HYDROLASE"/>
    <property type="match status" value="1"/>
</dbReference>